<organism evidence="2 3">
    <name type="scientific">Zymoseptoria tritici ST99CH_1E4</name>
    <dbReference type="NCBI Taxonomy" id="1276532"/>
    <lineage>
        <taxon>Eukaryota</taxon>
        <taxon>Fungi</taxon>
        <taxon>Dikarya</taxon>
        <taxon>Ascomycota</taxon>
        <taxon>Pezizomycotina</taxon>
        <taxon>Dothideomycetes</taxon>
        <taxon>Dothideomycetidae</taxon>
        <taxon>Mycosphaerellales</taxon>
        <taxon>Mycosphaerellaceae</taxon>
        <taxon>Zymoseptoria</taxon>
    </lineage>
</organism>
<gene>
    <name evidence="2" type="ORF">ZT1E4_G5694</name>
</gene>
<dbReference type="EMBL" id="LT854257">
    <property type="protein sequence ID" value="SMR52206.1"/>
    <property type="molecule type" value="Genomic_DNA"/>
</dbReference>
<reference evidence="3" key="1">
    <citation type="submission" date="2017-05" db="EMBL/GenBank/DDBJ databases">
        <authorList>
            <person name="Song R."/>
            <person name="Chenine A.L."/>
            <person name="Ruprecht R.M."/>
        </authorList>
    </citation>
    <scope>NUCLEOTIDE SEQUENCE [LARGE SCALE GENOMIC DNA]</scope>
</reference>
<protein>
    <submittedName>
        <fullName evidence="2">Uncharacterized protein</fullName>
    </submittedName>
</protein>
<evidence type="ECO:0000313" key="2">
    <source>
        <dbReference type="EMBL" id="SMR52206.1"/>
    </source>
</evidence>
<dbReference type="Proteomes" id="UP000245764">
    <property type="component" value="Chromosome 5"/>
</dbReference>
<keyword evidence="1" id="KW-0175">Coiled coil</keyword>
<sequence>MSWKRLNAAKTKQAEGVGGRLTKDCNLANDDRDETFCRVAEMRNGLDTLRLSIETVRDEAAEANGQLARLDSRAVDLQLQVRSLIKRRDSLDKETLTLKSALLSANESLCKQKKAFEAKDLALNEKTGGAAEAQRLLRSCNKRVIELEQSAETKAGEHRDKIEEVRGLAEAHRGSVERYRHSLQTFADTARRAFLGAGQRACDVEMLQRECFGGELSESGPTCSELPKSIGGCEIRFGSAANETANDLAALARLHLLSCIDGMQILEQLAMTRITNESTGTTLALIIDTMLARLETRRKVTGSILDRSEDCEAAEHTSRTFAMIAFGCLCLLVTLRTEVPLSSVASYCKRLEIFGRRSRIVAIVLDWLLYVSERGVTGPPDSRSFLVDRALSTDGGDIVFRDRQSVLVATGGRRDVYGLGDMGRGSEPMVFLLKLSRDGLSTTLRLKGRPSVIAVLNTGLNRMAS</sequence>
<feature type="coiled-coil region" evidence="1">
    <location>
        <begin position="46"/>
        <end position="94"/>
    </location>
</feature>
<evidence type="ECO:0000256" key="1">
    <source>
        <dbReference type="SAM" id="Coils"/>
    </source>
</evidence>
<dbReference type="AlphaFoldDB" id="A0A2H1GF71"/>
<evidence type="ECO:0000313" key="3">
    <source>
        <dbReference type="Proteomes" id="UP000245764"/>
    </source>
</evidence>
<accession>A0A2H1GF71</accession>
<name>A0A2H1GF71_ZYMTR</name>
<proteinExistence type="predicted"/>